<comment type="caution">
    <text evidence="6">Lacks conserved residue(s) required for the propagation of feature annotation.</text>
</comment>
<dbReference type="Proteomes" id="UP001295423">
    <property type="component" value="Unassembled WGS sequence"/>
</dbReference>
<evidence type="ECO:0000256" key="2">
    <source>
        <dbReference type="ARBA" id="ARBA00006824"/>
    </source>
</evidence>
<evidence type="ECO:0008006" key="9">
    <source>
        <dbReference type="Google" id="ProtNLM"/>
    </source>
</evidence>
<evidence type="ECO:0000256" key="6">
    <source>
        <dbReference type="RuleBase" id="RU363053"/>
    </source>
</evidence>
<dbReference type="PANTHER" id="PTHR11266:SF21">
    <property type="entry name" value="ACT DOMAIN-CONTAINING PROTEIN"/>
    <property type="match status" value="1"/>
</dbReference>
<keyword evidence="3 6" id="KW-0812">Transmembrane</keyword>
<keyword evidence="5 6" id="KW-0472">Membrane</keyword>
<keyword evidence="4 6" id="KW-1133">Transmembrane helix</keyword>
<evidence type="ECO:0000256" key="3">
    <source>
        <dbReference type="ARBA" id="ARBA00022692"/>
    </source>
</evidence>
<evidence type="ECO:0000256" key="1">
    <source>
        <dbReference type="ARBA" id="ARBA00004141"/>
    </source>
</evidence>
<organism evidence="7 8">
    <name type="scientific">Cylindrotheca closterium</name>
    <dbReference type="NCBI Taxonomy" id="2856"/>
    <lineage>
        <taxon>Eukaryota</taxon>
        <taxon>Sar</taxon>
        <taxon>Stramenopiles</taxon>
        <taxon>Ochrophyta</taxon>
        <taxon>Bacillariophyta</taxon>
        <taxon>Bacillariophyceae</taxon>
        <taxon>Bacillariophycidae</taxon>
        <taxon>Bacillariales</taxon>
        <taxon>Bacillariaceae</taxon>
        <taxon>Cylindrotheca</taxon>
    </lineage>
</organism>
<comment type="similarity">
    <text evidence="2 6">Belongs to the peroxisomal membrane protein PXMP2/4 family.</text>
</comment>
<evidence type="ECO:0000256" key="5">
    <source>
        <dbReference type="ARBA" id="ARBA00023136"/>
    </source>
</evidence>
<protein>
    <recommendedName>
        <fullName evidence="9">Protein Mpv17</fullName>
    </recommendedName>
</protein>
<dbReference type="GO" id="GO:0005737">
    <property type="term" value="C:cytoplasm"/>
    <property type="evidence" value="ECO:0007669"/>
    <property type="project" value="TreeGrafter"/>
</dbReference>
<gene>
    <name evidence="7" type="ORF">CYCCA115_LOCUS3706</name>
</gene>
<reference evidence="7" key="1">
    <citation type="submission" date="2023-08" db="EMBL/GenBank/DDBJ databases">
        <authorList>
            <person name="Audoor S."/>
            <person name="Bilcke G."/>
        </authorList>
    </citation>
    <scope>NUCLEOTIDE SEQUENCE</scope>
</reference>
<feature type="transmembrane region" description="Helical" evidence="6">
    <location>
        <begin position="233"/>
        <end position="250"/>
    </location>
</feature>
<dbReference type="AlphaFoldDB" id="A0AAD2FIG4"/>
<dbReference type="InterPro" id="IPR007248">
    <property type="entry name" value="Mpv17_PMP22"/>
</dbReference>
<evidence type="ECO:0000313" key="8">
    <source>
        <dbReference type="Proteomes" id="UP001295423"/>
    </source>
</evidence>
<sequence>MMVNTAIVKAAVIFAATLRSDGDQSPPGKRSFRLPFLQRKVTSEVAGLPALDITTASKDGLCVAPEAAAAIAIRGGEQTEKQSFLQRHPFMSACGITTLNAFSADLLTQCVFEANPWNPKRSAVFAAFGFLYQGMAQYAIVNLGWEKLFPGNKPKAVISKICGMNLLSDPILFMPTFYIFKEVMAQGGFGLATVKAALLGYKANCLLDWRNSWLIWFPGHCVTYGVMKPHQRIPWIAFLSFFYMCILSITRGGV</sequence>
<dbReference type="PANTHER" id="PTHR11266">
    <property type="entry name" value="PEROXISOMAL MEMBRANE PROTEIN 2, PXMP2 MPV17"/>
    <property type="match status" value="1"/>
</dbReference>
<accession>A0AAD2FIG4</accession>
<evidence type="ECO:0000256" key="4">
    <source>
        <dbReference type="ARBA" id="ARBA00022989"/>
    </source>
</evidence>
<evidence type="ECO:0000313" key="7">
    <source>
        <dbReference type="EMBL" id="CAJ1934338.1"/>
    </source>
</evidence>
<keyword evidence="8" id="KW-1185">Reference proteome</keyword>
<name>A0AAD2FIG4_9STRA</name>
<comment type="subcellular location">
    <subcellularLocation>
        <location evidence="1">Membrane</location>
        <topology evidence="1">Multi-pass membrane protein</topology>
    </subcellularLocation>
</comment>
<proteinExistence type="inferred from homology"/>
<dbReference type="EMBL" id="CAKOGP040000335">
    <property type="protein sequence ID" value="CAJ1934338.1"/>
    <property type="molecule type" value="Genomic_DNA"/>
</dbReference>
<comment type="caution">
    <text evidence="7">The sequence shown here is derived from an EMBL/GenBank/DDBJ whole genome shotgun (WGS) entry which is preliminary data.</text>
</comment>
<dbReference type="GO" id="GO:0016020">
    <property type="term" value="C:membrane"/>
    <property type="evidence" value="ECO:0007669"/>
    <property type="project" value="UniProtKB-SubCell"/>
</dbReference>